<evidence type="ECO:0000256" key="9">
    <source>
        <dbReference type="ARBA" id="ARBA00022723"/>
    </source>
</evidence>
<comment type="cofactor">
    <cofactor evidence="2">
        <name>Mn(2+)</name>
        <dbReference type="ChEBI" id="CHEBI:29035"/>
    </cofactor>
</comment>
<dbReference type="AlphaFoldDB" id="A0A4R5BV20"/>
<dbReference type="InterPro" id="IPR000422">
    <property type="entry name" value="DHBP_synthase_RibB"/>
</dbReference>
<evidence type="ECO:0000256" key="3">
    <source>
        <dbReference type="ARBA" id="ARBA00001946"/>
    </source>
</evidence>
<dbReference type="EMBL" id="SMLA01000013">
    <property type="protein sequence ID" value="TDD89180.1"/>
    <property type="molecule type" value="Genomic_DNA"/>
</dbReference>
<dbReference type="Gene3D" id="3.40.50.10990">
    <property type="entry name" value="GTP cyclohydrolase II"/>
    <property type="match status" value="1"/>
</dbReference>
<dbReference type="GO" id="GO:0046872">
    <property type="term" value="F:metal ion binding"/>
    <property type="evidence" value="ECO:0007669"/>
    <property type="project" value="UniProtKB-KW"/>
</dbReference>
<dbReference type="SUPFAM" id="SSF142695">
    <property type="entry name" value="RibA-like"/>
    <property type="match status" value="1"/>
</dbReference>
<evidence type="ECO:0000256" key="10">
    <source>
        <dbReference type="ARBA" id="ARBA00022842"/>
    </source>
</evidence>
<keyword evidence="11" id="KW-0464">Manganese</keyword>
<comment type="function">
    <text evidence="4">Catalyzes the conversion of D-ribulose 5-phosphate to formate and 3,4-dihydroxy-2-butanone 4-phosphate.</text>
</comment>
<comment type="catalytic activity">
    <reaction evidence="1">
        <text>D-ribulose 5-phosphate = (2S)-2-hydroxy-3-oxobutyl phosphate + formate + H(+)</text>
        <dbReference type="Rhea" id="RHEA:18457"/>
        <dbReference type="ChEBI" id="CHEBI:15378"/>
        <dbReference type="ChEBI" id="CHEBI:15740"/>
        <dbReference type="ChEBI" id="CHEBI:58121"/>
        <dbReference type="ChEBI" id="CHEBI:58830"/>
        <dbReference type="EC" id="4.1.99.12"/>
    </reaction>
</comment>
<keyword evidence="10" id="KW-0460">Magnesium</keyword>
<keyword evidence="15" id="KW-1185">Reference proteome</keyword>
<evidence type="ECO:0000256" key="12">
    <source>
        <dbReference type="ARBA" id="ARBA00023239"/>
    </source>
</evidence>
<dbReference type="PANTHER" id="PTHR21327">
    <property type="entry name" value="GTP CYCLOHYDROLASE II-RELATED"/>
    <property type="match status" value="1"/>
</dbReference>
<evidence type="ECO:0000256" key="11">
    <source>
        <dbReference type="ARBA" id="ARBA00023211"/>
    </source>
</evidence>
<dbReference type="FunFam" id="3.90.870.10:FF:000001">
    <property type="entry name" value="Riboflavin biosynthesis protein RibBA"/>
    <property type="match status" value="1"/>
</dbReference>
<gene>
    <name evidence="14" type="primary">ribB</name>
    <name evidence="14" type="ORF">E1202_11740</name>
</gene>
<feature type="domain" description="GTP cyclohydrolase II" evidence="13">
    <location>
        <begin position="220"/>
        <end position="312"/>
    </location>
</feature>
<dbReference type="Pfam" id="PF00925">
    <property type="entry name" value="GTP_cyclohydro2"/>
    <property type="match status" value="1"/>
</dbReference>
<dbReference type="Pfam" id="PF00926">
    <property type="entry name" value="DHBP_synthase"/>
    <property type="match status" value="1"/>
</dbReference>
<dbReference type="UniPathway" id="UPA00275">
    <property type="reaction ID" value="UER00399"/>
</dbReference>
<dbReference type="InterPro" id="IPR036144">
    <property type="entry name" value="RibA-like_sf"/>
</dbReference>
<dbReference type="InterPro" id="IPR017945">
    <property type="entry name" value="DHBP_synth_RibB-like_a/b_dom"/>
</dbReference>
<protein>
    <recommendedName>
        <fullName evidence="7">3,4-dihydroxy-2-butanone-4-phosphate synthase</fullName>
        <ecNumber evidence="7">4.1.99.12</ecNumber>
    </recommendedName>
</protein>
<evidence type="ECO:0000256" key="5">
    <source>
        <dbReference type="ARBA" id="ARBA00004904"/>
    </source>
</evidence>
<comment type="similarity">
    <text evidence="6">In the N-terminal section; belongs to the DHBP synthase family.</text>
</comment>
<dbReference type="Proteomes" id="UP000294723">
    <property type="component" value="Unassembled WGS sequence"/>
</dbReference>
<dbReference type="GO" id="GO:0008686">
    <property type="term" value="F:3,4-dihydroxy-2-butanone-4-phosphate synthase activity"/>
    <property type="evidence" value="ECO:0007669"/>
    <property type="project" value="UniProtKB-EC"/>
</dbReference>
<evidence type="ECO:0000256" key="2">
    <source>
        <dbReference type="ARBA" id="ARBA00001936"/>
    </source>
</evidence>
<dbReference type="NCBIfam" id="TIGR00506">
    <property type="entry name" value="ribB"/>
    <property type="match status" value="1"/>
</dbReference>
<comment type="pathway">
    <text evidence="5">Cofactor biosynthesis; riboflavin biosynthesis; 2-hydroxy-3-oxobutyl phosphate from D-ribulose 5-phosphate: step 1/1.</text>
</comment>
<evidence type="ECO:0000256" key="1">
    <source>
        <dbReference type="ARBA" id="ARBA00000141"/>
    </source>
</evidence>
<dbReference type="Gene3D" id="3.90.870.10">
    <property type="entry name" value="DHBP synthase"/>
    <property type="match status" value="1"/>
</dbReference>
<evidence type="ECO:0000256" key="4">
    <source>
        <dbReference type="ARBA" id="ARBA00002284"/>
    </source>
</evidence>
<evidence type="ECO:0000256" key="6">
    <source>
        <dbReference type="ARBA" id="ARBA00005520"/>
    </source>
</evidence>
<sequence length="357" mass="38760">MDPLMTSFLTDRSVARVQAALSAIAERRPVVVVDDFDRENEGDLIFAAEHATPELLAFMVRHTSGFICVALTGSDCARLHLPPMHHDNDDPYRTAYRVAVDLCDNGTGISARARAATIASLADPAMAADDFQRPGHVVPLCAQDDGVLARRGHTEAAVDLARMAGLHPAGALCEIVSTEQIRAMARGPELERFAAEHDLVVLSIDDLVRYRQSTEPLVQRVVSTSLPTEHGPFHVVGYSGRDHAEHLALIAGDEHRVSTTTPVHVHHECLEGDILRSQACGCGRELNEAMRRFASQGEGVVVYLRGEARSCGSRTNDLSPVADWILADVQTQGQIATVDDEWQDVSRQCDVARPGAV</sequence>
<evidence type="ECO:0000256" key="7">
    <source>
        <dbReference type="ARBA" id="ARBA00012153"/>
    </source>
</evidence>
<dbReference type="SUPFAM" id="SSF55821">
    <property type="entry name" value="YrdC/RibB"/>
    <property type="match status" value="1"/>
</dbReference>
<keyword evidence="12 14" id="KW-0456">Lyase</keyword>
<evidence type="ECO:0000313" key="14">
    <source>
        <dbReference type="EMBL" id="TDD89180.1"/>
    </source>
</evidence>
<evidence type="ECO:0000259" key="13">
    <source>
        <dbReference type="Pfam" id="PF00925"/>
    </source>
</evidence>
<comment type="caution">
    <text evidence="14">The sequence shown here is derived from an EMBL/GenBank/DDBJ whole genome shotgun (WGS) entry which is preliminary data.</text>
</comment>
<accession>A0A4R5BV20</accession>
<dbReference type="InterPro" id="IPR032677">
    <property type="entry name" value="GTP_cyclohydro_II"/>
</dbReference>
<dbReference type="GO" id="GO:0005829">
    <property type="term" value="C:cytosol"/>
    <property type="evidence" value="ECO:0007669"/>
    <property type="project" value="TreeGrafter"/>
</dbReference>
<keyword evidence="8" id="KW-0686">Riboflavin biosynthesis</keyword>
<dbReference type="GO" id="GO:0009231">
    <property type="term" value="P:riboflavin biosynthetic process"/>
    <property type="evidence" value="ECO:0007669"/>
    <property type="project" value="UniProtKB-UniPathway"/>
</dbReference>
<dbReference type="PIRSF" id="PIRSF001259">
    <property type="entry name" value="RibA"/>
    <property type="match status" value="1"/>
</dbReference>
<dbReference type="GO" id="GO:0003935">
    <property type="term" value="F:GTP cyclohydrolase II activity"/>
    <property type="evidence" value="ECO:0007669"/>
    <property type="project" value="TreeGrafter"/>
</dbReference>
<reference evidence="14 15" key="1">
    <citation type="submission" date="2019-03" db="EMBL/GenBank/DDBJ databases">
        <title>Draft genome sequences of novel Actinobacteria.</title>
        <authorList>
            <person name="Sahin N."/>
            <person name="Ay H."/>
            <person name="Saygin H."/>
        </authorList>
    </citation>
    <scope>NUCLEOTIDE SEQUENCE [LARGE SCALE GENOMIC DNA]</scope>
    <source>
        <strain evidence="14 15">5K548</strain>
    </source>
</reference>
<evidence type="ECO:0000256" key="8">
    <source>
        <dbReference type="ARBA" id="ARBA00022619"/>
    </source>
</evidence>
<keyword evidence="9" id="KW-0479">Metal-binding</keyword>
<comment type="cofactor">
    <cofactor evidence="3">
        <name>Mg(2+)</name>
        <dbReference type="ChEBI" id="CHEBI:18420"/>
    </cofactor>
</comment>
<organism evidence="14 15">
    <name type="scientific">Saccharopolyspora karakumensis</name>
    <dbReference type="NCBI Taxonomy" id="2530386"/>
    <lineage>
        <taxon>Bacteria</taxon>
        <taxon>Bacillati</taxon>
        <taxon>Actinomycetota</taxon>
        <taxon>Actinomycetes</taxon>
        <taxon>Pseudonocardiales</taxon>
        <taxon>Pseudonocardiaceae</taxon>
        <taxon>Saccharopolyspora</taxon>
    </lineage>
</organism>
<name>A0A4R5BV20_9PSEU</name>
<proteinExistence type="inferred from homology"/>
<evidence type="ECO:0000313" key="15">
    <source>
        <dbReference type="Proteomes" id="UP000294723"/>
    </source>
</evidence>
<dbReference type="EC" id="4.1.99.12" evidence="7"/>
<dbReference type="PANTHER" id="PTHR21327:SF18">
    <property type="entry name" value="3,4-DIHYDROXY-2-BUTANONE 4-PHOSPHATE SYNTHASE"/>
    <property type="match status" value="1"/>
</dbReference>